<name>A0A6J5Q8X5_9CAUD</name>
<dbReference type="EMBL" id="LR796957">
    <property type="protein sequence ID" value="CAB4177928.1"/>
    <property type="molecule type" value="Genomic_DNA"/>
</dbReference>
<gene>
    <name evidence="1" type="ORF">UFOVP1009_15</name>
</gene>
<organism evidence="1">
    <name type="scientific">uncultured Caudovirales phage</name>
    <dbReference type="NCBI Taxonomy" id="2100421"/>
    <lineage>
        <taxon>Viruses</taxon>
        <taxon>Duplodnaviria</taxon>
        <taxon>Heunggongvirae</taxon>
        <taxon>Uroviricota</taxon>
        <taxon>Caudoviricetes</taxon>
        <taxon>Peduoviridae</taxon>
        <taxon>Maltschvirus</taxon>
        <taxon>Maltschvirus maltsch</taxon>
    </lineage>
</organism>
<accession>A0A6J5Q8X5</accession>
<protein>
    <submittedName>
        <fullName evidence="1">Uncharacterized protein</fullName>
    </submittedName>
</protein>
<reference evidence="1" key="1">
    <citation type="submission" date="2020-05" db="EMBL/GenBank/DDBJ databases">
        <authorList>
            <person name="Chiriac C."/>
            <person name="Salcher M."/>
            <person name="Ghai R."/>
            <person name="Kavagutti S V."/>
        </authorList>
    </citation>
    <scope>NUCLEOTIDE SEQUENCE</scope>
</reference>
<evidence type="ECO:0000313" key="1">
    <source>
        <dbReference type="EMBL" id="CAB4177928.1"/>
    </source>
</evidence>
<proteinExistence type="predicted"/>
<sequence>MTAWLDQQLVSICKMAGIDPLTLPSSIKPFEVRCMIASIIIRQAMRDPLFYNELRGMKAEYLHNKGWSLSRFFKSEYTVPQSAYLILPAELRKDKKALKKWLRDNHSYLIFSTI</sequence>